<dbReference type="Pfam" id="PF13953">
    <property type="entry name" value="PapC_C"/>
    <property type="match status" value="1"/>
</dbReference>
<feature type="domain" description="PapC-like C-terminal" evidence="10">
    <location>
        <begin position="747"/>
        <end position="811"/>
    </location>
</feature>
<gene>
    <name evidence="12" type="ORF">SAMN05192542_1108</name>
</gene>
<dbReference type="FunFam" id="2.60.40.3110:FF:000001">
    <property type="entry name" value="Putative fimbrial outer membrane usher"/>
    <property type="match status" value="1"/>
</dbReference>
<dbReference type="InterPro" id="IPR037224">
    <property type="entry name" value="PapC_N_sf"/>
</dbReference>
<dbReference type="InterPro" id="IPR025885">
    <property type="entry name" value="PapC_N"/>
</dbReference>
<proteinExistence type="inferred from homology"/>
<protein>
    <submittedName>
        <fullName evidence="12">Outer membrane usher protein</fullName>
    </submittedName>
</protein>
<comment type="subcellular location">
    <subcellularLocation>
        <location evidence="1">Cell outer membrane</location>
        <topology evidence="1">Multi-pass membrane protein</topology>
    </subcellularLocation>
</comment>
<dbReference type="Gene3D" id="3.10.20.410">
    <property type="match status" value="1"/>
</dbReference>
<evidence type="ECO:0000259" key="10">
    <source>
        <dbReference type="Pfam" id="PF13953"/>
    </source>
</evidence>
<evidence type="ECO:0000256" key="6">
    <source>
        <dbReference type="ARBA" id="ARBA00022729"/>
    </source>
</evidence>
<dbReference type="InterPro" id="IPR042186">
    <property type="entry name" value="FimD_plug_dom"/>
</dbReference>
<keyword evidence="7" id="KW-0472">Membrane</keyword>
<evidence type="ECO:0000256" key="1">
    <source>
        <dbReference type="ARBA" id="ARBA00004571"/>
    </source>
</evidence>
<dbReference type="Proteomes" id="UP000199120">
    <property type="component" value="Unassembled WGS sequence"/>
</dbReference>
<evidence type="ECO:0000313" key="13">
    <source>
        <dbReference type="Proteomes" id="UP000199120"/>
    </source>
</evidence>
<dbReference type="EMBL" id="FOAJ01000010">
    <property type="protein sequence ID" value="SEL59548.1"/>
    <property type="molecule type" value="Genomic_DNA"/>
</dbReference>
<dbReference type="PANTHER" id="PTHR30451:SF20">
    <property type="entry name" value="FIMBRIAE USHER"/>
    <property type="match status" value="1"/>
</dbReference>
<dbReference type="InterPro" id="IPR025949">
    <property type="entry name" value="PapC-like_C"/>
</dbReference>
<keyword evidence="13" id="KW-1185">Reference proteome</keyword>
<dbReference type="InterPro" id="IPR043142">
    <property type="entry name" value="PapC-like_C_sf"/>
</dbReference>
<sequence>MSMTPFAWAGNTATELASFNPAFVHGVDGQPVDLSRFERGDQLGPGGYRADIYVNQTWIGREDITVRAGTGDNTSSVVCFSRQQIARIGLDVNALPNRDAATTALDTDCIDPAQLVPDAHVDFDLSNLRIDASIPQAYLRRTARGYVDPKDWDGGVTAGFVDYNANAFRTQTSGVSQTQYYLGLNAGVNVGGWRLRHSGSFTESAGGYASAGSQYTAISTYAQHDITRLKSQLTVGQYYTPSDLFDSVPYTGVQLTSDDRMLPDSQRGFAPVIRATALTNARVTVRQGNNVVYETTVAPGPFVIEDLYNTGYAGDLNVSITEADGSVRRFVVPFASVPQLRRPGVSRFSVSAGKYRDSTLARTPTFVEATYQRGLSNLLTGYAGVIAASHYQSAQAGVALSTPVGAFATDVTFSKATDLPSVVEPGHGTTGRSYRISYSKLVDWTQTNFVVAAYRFSSPGYLSLGDYAQAMNSTGAAAFRQRNRFQVNVSQPLGDGWGSVYLSGSAQNYWNGAKGSDISYQAGYSNNIGRVNLTLSAGRTLSTGSAAVTQYMLTATVPLGRGPRTPYLNTSVTYSDTGNSYVQAGLSGSAGDANQFSYSVFGSHAGGNGDTSTNGGASAAYQGANGVLTGSFSAGQHYTQANLGVSGSIVGHAGGVNFTSQQGETRALVEADGAAGATLSNSIGAAVGRNGYGVVSGLMPYRQNDVALDPKGTSPDVELQITSQSVAPRYGSVVLLKYPTVTGKPLLLHLTRDDGGNLPVGAEVFDSHDSLIAVVGQGSRIFFRSADAHGTLRVRWGDGDDRQCSVAYSMPAAAQDNASAYLRADAACVRHASSKPEPQPQPATAERPADASHDTVSMSTSRSDS</sequence>
<feature type="compositionally biased region" description="Polar residues" evidence="9">
    <location>
        <begin position="854"/>
        <end position="865"/>
    </location>
</feature>
<keyword evidence="4" id="KW-1134">Transmembrane beta strand</keyword>
<dbReference type="STRING" id="416943.SAMN05445871_6272"/>
<evidence type="ECO:0000256" key="2">
    <source>
        <dbReference type="ARBA" id="ARBA00008064"/>
    </source>
</evidence>
<accession>A0A1H7RHQ8</accession>
<dbReference type="GO" id="GO:0009297">
    <property type="term" value="P:pilus assembly"/>
    <property type="evidence" value="ECO:0007669"/>
    <property type="project" value="InterPro"/>
</dbReference>
<evidence type="ECO:0000256" key="8">
    <source>
        <dbReference type="ARBA" id="ARBA00023237"/>
    </source>
</evidence>
<dbReference type="InterPro" id="IPR000015">
    <property type="entry name" value="Fimb_usher"/>
</dbReference>
<dbReference type="Gene3D" id="2.60.40.2610">
    <property type="entry name" value="Outer membrane usher protein FimD, plug domain"/>
    <property type="match status" value="1"/>
</dbReference>
<keyword evidence="6" id="KW-0732">Signal</keyword>
<dbReference type="SUPFAM" id="SSF141729">
    <property type="entry name" value="FimD N-terminal domain-like"/>
    <property type="match status" value="1"/>
</dbReference>
<dbReference type="Pfam" id="PF00577">
    <property type="entry name" value="Usher"/>
    <property type="match status" value="1"/>
</dbReference>
<dbReference type="AlphaFoldDB" id="A0A1H7RHQ8"/>
<dbReference type="Pfam" id="PF13954">
    <property type="entry name" value="PapC_N"/>
    <property type="match status" value="1"/>
</dbReference>
<evidence type="ECO:0000256" key="7">
    <source>
        <dbReference type="ARBA" id="ARBA00023136"/>
    </source>
</evidence>
<dbReference type="GO" id="GO:0009279">
    <property type="term" value="C:cell outer membrane"/>
    <property type="evidence" value="ECO:0007669"/>
    <property type="project" value="UniProtKB-SubCell"/>
</dbReference>
<evidence type="ECO:0000256" key="9">
    <source>
        <dbReference type="SAM" id="MobiDB-lite"/>
    </source>
</evidence>
<keyword evidence="5" id="KW-0812">Transmembrane</keyword>
<dbReference type="Gene3D" id="2.60.40.2070">
    <property type="match status" value="1"/>
</dbReference>
<feature type="region of interest" description="Disordered" evidence="9">
    <location>
        <begin position="830"/>
        <end position="865"/>
    </location>
</feature>
<comment type="similarity">
    <text evidence="2">Belongs to the fimbrial export usher family.</text>
</comment>
<name>A0A1H7RHQ8_9BURK</name>
<organism evidence="12 13">
    <name type="scientific">Paraburkholderia caballeronis</name>
    <dbReference type="NCBI Taxonomy" id="416943"/>
    <lineage>
        <taxon>Bacteria</taxon>
        <taxon>Pseudomonadati</taxon>
        <taxon>Pseudomonadota</taxon>
        <taxon>Betaproteobacteria</taxon>
        <taxon>Burkholderiales</taxon>
        <taxon>Burkholderiaceae</taxon>
        <taxon>Paraburkholderia</taxon>
    </lineage>
</organism>
<keyword evidence="3" id="KW-0813">Transport</keyword>
<dbReference type="PANTHER" id="PTHR30451">
    <property type="entry name" value="OUTER MEMBRANE USHER PROTEIN"/>
    <property type="match status" value="1"/>
</dbReference>
<evidence type="ECO:0000256" key="3">
    <source>
        <dbReference type="ARBA" id="ARBA00022448"/>
    </source>
</evidence>
<keyword evidence="8" id="KW-0998">Cell outer membrane</keyword>
<evidence type="ECO:0000259" key="11">
    <source>
        <dbReference type="Pfam" id="PF13954"/>
    </source>
</evidence>
<evidence type="ECO:0000313" key="12">
    <source>
        <dbReference type="EMBL" id="SEL59548.1"/>
    </source>
</evidence>
<dbReference type="Gene3D" id="2.60.40.3110">
    <property type="match status" value="1"/>
</dbReference>
<reference evidence="13" key="1">
    <citation type="submission" date="2016-10" db="EMBL/GenBank/DDBJ databases">
        <authorList>
            <person name="Varghese N."/>
            <person name="Submissions S."/>
        </authorList>
    </citation>
    <scope>NUCLEOTIDE SEQUENCE [LARGE SCALE GENOMIC DNA]</scope>
    <source>
        <strain evidence="13">LMG 26416</strain>
    </source>
</reference>
<evidence type="ECO:0000256" key="5">
    <source>
        <dbReference type="ARBA" id="ARBA00022692"/>
    </source>
</evidence>
<dbReference type="GO" id="GO:0015473">
    <property type="term" value="F:fimbrial usher porin activity"/>
    <property type="evidence" value="ECO:0007669"/>
    <property type="project" value="InterPro"/>
</dbReference>
<dbReference type="OrthoDB" id="6554712at2"/>
<evidence type="ECO:0000256" key="4">
    <source>
        <dbReference type="ARBA" id="ARBA00022452"/>
    </source>
</evidence>
<feature type="domain" description="PapC N-terminal" evidence="11">
    <location>
        <begin position="18"/>
        <end position="167"/>
    </location>
</feature>